<dbReference type="EMBL" id="QXDJ01000002">
    <property type="protein sequence ID" value="RII35144.1"/>
    <property type="molecule type" value="Genomic_DNA"/>
</dbReference>
<dbReference type="STRING" id="225345.CLCHR_07060"/>
<reference evidence="3 5" key="1">
    <citation type="submission" date="2017-03" db="EMBL/GenBank/DDBJ databases">
        <title>Genome sequence of Clostridium chromiireducens DSM 23318.</title>
        <authorList>
            <person name="Poehlein A."/>
            <person name="Daniel R."/>
        </authorList>
    </citation>
    <scope>NUCLEOTIDE SEQUENCE [LARGE SCALE GENOMIC DNA]</scope>
    <source>
        <strain evidence="3 5">DSM 23318</strain>
    </source>
</reference>
<dbReference type="InterPro" id="IPR011856">
    <property type="entry name" value="tRNA_endonuc-like_dom_sf"/>
</dbReference>
<dbReference type="OrthoDB" id="9802516at2"/>
<reference evidence="4 6" key="2">
    <citation type="submission" date="2018-08" db="EMBL/GenBank/DDBJ databases">
        <title>Genome of Clostridium chromiireducens C1, DSM12136.</title>
        <authorList>
            <person name="Xing M."/>
            <person name="Wei Y."/>
            <person name="Ang E.L."/>
            <person name="Zhao H."/>
            <person name="Zhang Y."/>
        </authorList>
    </citation>
    <scope>NUCLEOTIDE SEQUENCE [LARGE SCALE GENOMIC DNA]</scope>
    <source>
        <strain evidence="4 6">C1</strain>
    </source>
</reference>
<evidence type="ECO:0000256" key="2">
    <source>
        <dbReference type="HAMAP-Rule" id="MF_00048"/>
    </source>
</evidence>
<organism evidence="3 5">
    <name type="scientific">Clostridium chromiireducens</name>
    <dbReference type="NCBI Taxonomy" id="225345"/>
    <lineage>
        <taxon>Bacteria</taxon>
        <taxon>Bacillati</taxon>
        <taxon>Bacillota</taxon>
        <taxon>Clostridia</taxon>
        <taxon>Eubacteriales</taxon>
        <taxon>Clostridiaceae</taxon>
        <taxon>Clostridium</taxon>
    </lineage>
</organism>
<dbReference type="Proteomes" id="UP000191056">
    <property type="component" value="Unassembled WGS sequence"/>
</dbReference>
<dbReference type="Pfam" id="PF02021">
    <property type="entry name" value="UPF0102"/>
    <property type="match status" value="1"/>
</dbReference>
<accession>A0A1V4J0H7</accession>
<gene>
    <name evidence="3" type="ORF">CLCHR_07060</name>
    <name evidence="4" type="ORF">D2A34_08015</name>
</gene>
<dbReference type="SUPFAM" id="SSF52980">
    <property type="entry name" value="Restriction endonuclease-like"/>
    <property type="match status" value="1"/>
</dbReference>
<dbReference type="Gene3D" id="3.40.1350.10">
    <property type="match status" value="1"/>
</dbReference>
<comment type="caution">
    <text evidence="3">The sequence shown here is derived from an EMBL/GenBank/DDBJ whole genome shotgun (WGS) entry which is preliminary data.</text>
</comment>
<evidence type="ECO:0000313" key="6">
    <source>
        <dbReference type="Proteomes" id="UP000265930"/>
    </source>
</evidence>
<dbReference type="GO" id="GO:0003676">
    <property type="term" value="F:nucleic acid binding"/>
    <property type="evidence" value="ECO:0007669"/>
    <property type="project" value="InterPro"/>
</dbReference>
<dbReference type="PANTHER" id="PTHR34039">
    <property type="entry name" value="UPF0102 PROTEIN YRAN"/>
    <property type="match status" value="1"/>
</dbReference>
<proteinExistence type="inferred from homology"/>
<dbReference type="RefSeq" id="WP_079438302.1">
    <property type="nucleotide sequence ID" value="NZ_JBLZIA010000003.1"/>
</dbReference>
<name>A0A1V4J0H7_9CLOT</name>
<protein>
    <recommendedName>
        <fullName evidence="2">UPF0102 protein CLCHR_07060</fullName>
    </recommendedName>
</protein>
<keyword evidence="5" id="KW-1185">Reference proteome</keyword>
<sequence>MKKSNKDIGYYCENLAKEYLIKDNYNIVDCNFRNFLGEIDIICTNNNLLIIVEVKGRYNYNYGLPKESISFSKQKSIINVTTSYISYKRLFNFNVRFDVIEVYLNTQNTLVKINHIRDAFRL</sequence>
<evidence type="ECO:0000313" key="5">
    <source>
        <dbReference type="Proteomes" id="UP000191056"/>
    </source>
</evidence>
<evidence type="ECO:0000256" key="1">
    <source>
        <dbReference type="ARBA" id="ARBA00006738"/>
    </source>
</evidence>
<dbReference type="HAMAP" id="MF_00048">
    <property type="entry name" value="UPF0102"/>
    <property type="match status" value="1"/>
</dbReference>
<dbReference type="PANTHER" id="PTHR34039:SF1">
    <property type="entry name" value="UPF0102 PROTEIN YRAN"/>
    <property type="match status" value="1"/>
</dbReference>
<evidence type="ECO:0000313" key="3">
    <source>
        <dbReference type="EMBL" id="OPJ65514.1"/>
    </source>
</evidence>
<comment type="similarity">
    <text evidence="1 2">Belongs to the UPF0102 family.</text>
</comment>
<dbReference type="EMBL" id="MZGT01000007">
    <property type="protein sequence ID" value="OPJ65514.1"/>
    <property type="molecule type" value="Genomic_DNA"/>
</dbReference>
<dbReference type="Proteomes" id="UP000265930">
    <property type="component" value="Unassembled WGS sequence"/>
</dbReference>
<dbReference type="AlphaFoldDB" id="A0A1V4J0H7"/>
<dbReference type="InterPro" id="IPR011335">
    <property type="entry name" value="Restrct_endonuc-II-like"/>
</dbReference>
<dbReference type="InterPro" id="IPR003509">
    <property type="entry name" value="UPF0102_YraN-like"/>
</dbReference>
<evidence type="ECO:0000313" key="4">
    <source>
        <dbReference type="EMBL" id="RII35144.1"/>
    </source>
</evidence>